<keyword evidence="4" id="KW-0472">Membrane</keyword>
<keyword evidence="3" id="KW-0539">Nucleus</keyword>
<sequence length="210" mass="24215">MGKISSRSDEKSRSDRKFEKKVHFYELVRSTVAQKTISKEKQKSKRSQRRKLKAYDLSSLSEYLPELKDPSKPRPAEFKLNSKARNKLVLKEGNQLKTVLPSSFQSDPLAAIYQHLQNTQPASDENLREKIVKQGKPKSKGKSRKRLLNSQWRFNIDLAFFIRLLGTTLSVYLYFTPLSDHSAHGNWNLANEFKFYPENFAGSSAASLMR</sequence>
<name>A0AAV6WIW8_9LAMI</name>
<protein>
    <submittedName>
        <fullName evidence="5">Uncharacterized protein</fullName>
    </submittedName>
</protein>
<feature type="transmembrane region" description="Helical" evidence="4">
    <location>
        <begin position="154"/>
        <end position="175"/>
    </location>
</feature>
<dbReference type="EMBL" id="WHWC01000015">
    <property type="protein sequence ID" value="KAG8368362.1"/>
    <property type="molecule type" value="Genomic_DNA"/>
</dbReference>
<dbReference type="AlphaFoldDB" id="A0AAV6WIW8"/>
<evidence type="ECO:0000313" key="5">
    <source>
        <dbReference type="EMBL" id="KAG8368362.1"/>
    </source>
</evidence>
<keyword evidence="6" id="KW-1185">Reference proteome</keyword>
<accession>A0AAV6WIW8</accession>
<dbReference type="GO" id="GO:0000462">
    <property type="term" value="P:maturation of SSU-rRNA from tricistronic rRNA transcript (SSU-rRNA, 5.8S rRNA, LSU-rRNA)"/>
    <property type="evidence" value="ECO:0007669"/>
    <property type="project" value="InterPro"/>
</dbReference>
<evidence type="ECO:0000313" key="6">
    <source>
        <dbReference type="Proteomes" id="UP000826271"/>
    </source>
</evidence>
<dbReference type="InterPro" id="IPR028160">
    <property type="entry name" value="Slx9-like"/>
</dbReference>
<gene>
    <name evidence="5" type="ORF">BUALT_Bualt15G0037600</name>
</gene>
<proteinExistence type="inferred from homology"/>
<dbReference type="GO" id="GO:0030686">
    <property type="term" value="C:90S preribosome"/>
    <property type="evidence" value="ECO:0007669"/>
    <property type="project" value="InterPro"/>
</dbReference>
<evidence type="ECO:0000256" key="4">
    <source>
        <dbReference type="SAM" id="Phobius"/>
    </source>
</evidence>
<dbReference type="PANTHER" id="PTHR31109">
    <property type="entry name" value="PROTEIN FAM207A"/>
    <property type="match status" value="1"/>
</dbReference>
<dbReference type="GO" id="GO:0030688">
    <property type="term" value="C:preribosome, small subunit precursor"/>
    <property type="evidence" value="ECO:0007669"/>
    <property type="project" value="InterPro"/>
</dbReference>
<keyword evidence="4" id="KW-0812">Transmembrane</keyword>
<dbReference type="GO" id="GO:0005730">
    <property type="term" value="C:nucleolus"/>
    <property type="evidence" value="ECO:0007669"/>
    <property type="project" value="UniProtKB-SubCell"/>
</dbReference>
<keyword evidence="4" id="KW-1133">Transmembrane helix</keyword>
<dbReference type="Proteomes" id="UP000826271">
    <property type="component" value="Unassembled WGS sequence"/>
</dbReference>
<evidence type="ECO:0000256" key="3">
    <source>
        <dbReference type="ARBA" id="ARBA00023242"/>
    </source>
</evidence>
<evidence type="ECO:0000256" key="2">
    <source>
        <dbReference type="ARBA" id="ARBA00011022"/>
    </source>
</evidence>
<organism evidence="5 6">
    <name type="scientific">Buddleja alternifolia</name>
    <dbReference type="NCBI Taxonomy" id="168488"/>
    <lineage>
        <taxon>Eukaryota</taxon>
        <taxon>Viridiplantae</taxon>
        <taxon>Streptophyta</taxon>
        <taxon>Embryophyta</taxon>
        <taxon>Tracheophyta</taxon>
        <taxon>Spermatophyta</taxon>
        <taxon>Magnoliopsida</taxon>
        <taxon>eudicotyledons</taxon>
        <taxon>Gunneridae</taxon>
        <taxon>Pentapetalae</taxon>
        <taxon>asterids</taxon>
        <taxon>lamiids</taxon>
        <taxon>Lamiales</taxon>
        <taxon>Scrophulariaceae</taxon>
        <taxon>Buddlejeae</taxon>
        <taxon>Buddleja</taxon>
    </lineage>
</organism>
<dbReference type="PANTHER" id="PTHR31109:SF2">
    <property type="entry name" value="RIBOSOME BIOGENESIS PROTEIN SLX9 HOMOLOG"/>
    <property type="match status" value="1"/>
</dbReference>
<dbReference type="Pfam" id="PF15341">
    <property type="entry name" value="SLX9"/>
    <property type="match status" value="1"/>
</dbReference>
<comment type="caution">
    <text evidence="5">The sequence shown here is derived from an EMBL/GenBank/DDBJ whole genome shotgun (WGS) entry which is preliminary data.</text>
</comment>
<comment type="subcellular location">
    <subcellularLocation>
        <location evidence="1">Nucleus</location>
        <location evidence="1">Nucleolus</location>
    </subcellularLocation>
</comment>
<reference evidence="5" key="1">
    <citation type="submission" date="2019-10" db="EMBL/GenBank/DDBJ databases">
        <authorList>
            <person name="Zhang R."/>
            <person name="Pan Y."/>
            <person name="Wang J."/>
            <person name="Ma R."/>
            <person name="Yu S."/>
        </authorList>
    </citation>
    <scope>NUCLEOTIDE SEQUENCE</scope>
    <source>
        <strain evidence="5">LA-IB0</strain>
        <tissue evidence="5">Leaf</tissue>
    </source>
</reference>
<evidence type="ECO:0000256" key="1">
    <source>
        <dbReference type="ARBA" id="ARBA00004604"/>
    </source>
</evidence>
<comment type="similarity">
    <text evidence="2">Belongs to the SLX9 family.</text>
</comment>